<accession>A0A844GYU6</accession>
<comment type="caution">
    <text evidence="1">The sequence shown here is derived from an EMBL/GenBank/DDBJ whole genome shotgun (WGS) entry which is preliminary data.</text>
</comment>
<dbReference type="RefSeq" id="WP_015220211.1">
    <property type="nucleotide sequence ID" value="NZ_WMIA01000048.1"/>
</dbReference>
<evidence type="ECO:0000313" key="2">
    <source>
        <dbReference type="Proteomes" id="UP000437131"/>
    </source>
</evidence>
<gene>
    <name evidence="1" type="ORF">GGC33_17750</name>
</gene>
<name>A0A844GYU6_9CHRO</name>
<evidence type="ECO:0000313" key="1">
    <source>
        <dbReference type="EMBL" id="MTF40753.1"/>
    </source>
</evidence>
<reference evidence="1 2" key="1">
    <citation type="submission" date="2019-11" db="EMBL/GenBank/DDBJ databases">
        <title>Isolation of a new High Light Tolerant Cyanobacteria.</title>
        <authorList>
            <person name="Dobson Z."/>
            <person name="Vaughn N."/>
            <person name="Vaughn M."/>
            <person name="Fromme P."/>
            <person name="Mazor Y."/>
        </authorList>
    </citation>
    <scope>NUCLEOTIDE SEQUENCE [LARGE SCALE GENOMIC DNA]</scope>
    <source>
        <strain evidence="1 2">0216</strain>
    </source>
</reference>
<proteinExistence type="predicted"/>
<dbReference type="Proteomes" id="UP000437131">
    <property type="component" value="Unassembled WGS sequence"/>
</dbReference>
<dbReference type="EMBL" id="WMIA01000048">
    <property type="protein sequence ID" value="MTF40753.1"/>
    <property type="molecule type" value="Genomic_DNA"/>
</dbReference>
<dbReference type="AlphaFoldDB" id="A0A844GYU6"/>
<sequence>MTKEKNLFTISEEELTNALEISLERLDEIIDFFDSDPDDEWDLQENQDYIFLNKNKKIRKYSTNGALKIATYLDTHENRGIIAQIKEFITGHHRKIRNALAKKVILEELSDDDKIIQVNGRSMIQKQSLRRILATSGARLNKAIEDLRQSEKPLEANVDFTERESPKNKIKKRRNNQDSSENTVFELWFSGKGSVRIARELGENLKDKSRQKMCMAVSQQIEPVLQEKERKKLRFNKDIESAKNKAKKRDKNTCQITLVHKNDKKINAIAAHHLYSINKYPHLATSIDNLITIDERIHKEFHLTWMGGYDVECTVQDFIDFITERYPEQVTEELLDRLFHIQKTLKI</sequence>
<organism evidence="1 2">
    <name type="scientific">Cyanobacterium aponinum 0216</name>
    <dbReference type="NCBI Taxonomy" id="2676140"/>
    <lineage>
        <taxon>Bacteria</taxon>
        <taxon>Bacillati</taxon>
        <taxon>Cyanobacteriota</taxon>
        <taxon>Cyanophyceae</taxon>
        <taxon>Oscillatoriophycideae</taxon>
        <taxon>Chroococcales</taxon>
        <taxon>Geminocystaceae</taxon>
        <taxon>Cyanobacterium</taxon>
    </lineage>
</organism>
<protein>
    <submittedName>
        <fullName evidence="1">Uncharacterized protein</fullName>
    </submittedName>
</protein>